<reference evidence="2" key="1">
    <citation type="journal article" date="2022" name="DNA Res.">
        <title>Genome analysis of five recently described species of the CUG-Ser clade uncovers Candida theae as a new hybrid lineage with pathogenic potential in the Candida parapsilosis species complex.</title>
        <authorList>
            <person name="Mixao V."/>
            <person name="Del Olmo V."/>
            <person name="Hegedusova E."/>
            <person name="Saus E."/>
            <person name="Pryszcz L."/>
            <person name="Cillingova A."/>
            <person name="Nosek J."/>
            <person name="Gabaldon T."/>
        </authorList>
    </citation>
    <scope>NUCLEOTIDE SEQUENCE</scope>
    <source>
        <strain evidence="2">CBS 10844</strain>
    </source>
</reference>
<keyword evidence="3" id="KW-1185">Reference proteome</keyword>
<dbReference type="EMBL" id="JAHUZD010000118">
    <property type="protein sequence ID" value="KAI3403917.1"/>
    <property type="molecule type" value="Genomic_DNA"/>
</dbReference>
<evidence type="ECO:0000256" key="1">
    <source>
        <dbReference type="SAM" id="Phobius"/>
    </source>
</evidence>
<sequence>MNFIEKVTKSHYPQLSTQLVRMSQLLYKYFLQKTNLDHLVTFGVGEDPYFEEIPEQDLHFYQRKGTKRKRQLPAFIPKDDLKILNKVKSKAYSLDLQLSICGLRIGWAGIIGLIPWIGDLLAFYFAWQLVRTAKKINGGLPKSLEAEMMANVTFDFGIGLIPIIGDFINVLYKCNSRNFVLLEKHLIEKYRGKEKRELAVVPNTVTGDPGIDGKNTYTSQPVSDLTMNSNIGEHV</sequence>
<proteinExistence type="predicted"/>
<keyword evidence="1" id="KW-0472">Membrane</keyword>
<accession>A0AAI9SVV8</accession>
<evidence type="ECO:0000313" key="3">
    <source>
        <dbReference type="Proteomes" id="UP001202479"/>
    </source>
</evidence>
<dbReference type="Proteomes" id="UP001202479">
    <property type="component" value="Unassembled WGS sequence"/>
</dbReference>
<evidence type="ECO:0000313" key="2">
    <source>
        <dbReference type="EMBL" id="KAI3403917.1"/>
    </source>
</evidence>
<dbReference type="InterPro" id="IPR025187">
    <property type="entry name" value="DUF4112"/>
</dbReference>
<dbReference type="Pfam" id="PF13430">
    <property type="entry name" value="DUF4112"/>
    <property type="match status" value="1"/>
</dbReference>
<organism evidence="2 3">
    <name type="scientific">Candida oxycetoniae</name>
    <dbReference type="NCBI Taxonomy" id="497107"/>
    <lineage>
        <taxon>Eukaryota</taxon>
        <taxon>Fungi</taxon>
        <taxon>Dikarya</taxon>
        <taxon>Ascomycota</taxon>
        <taxon>Saccharomycotina</taxon>
        <taxon>Pichiomycetes</taxon>
        <taxon>Debaryomycetaceae</taxon>
        <taxon>Candida/Lodderomyces clade</taxon>
        <taxon>Candida</taxon>
    </lineage>
</organism>
<comment type="caution">
    <text evidence="2">The sequence shown here is derived from an EMBL/GenBank/DDBJ whole genome shotgun (WGS) entry which is preliminary data.</text>
</comment>
<gene>
    <name evidence="2" type="ORF">KGF56_003347</name>
</gene>
<name>A0AAI9SVV8_9ASCO</name>
<dbReference type="PANTHER" id="PTHR35519:SF2">
    <property type="entry name" value="PH DOMAIN PROTEIN"/>
    <property type="match status" value="1"/>
</dbReference>
<dbReference type="RefSeq" id="XP_049179664.1">
    <property type="nucleotide sequence ID" value="XM_049324670.1"/>
</dbReference>
<dbReference type="GeneID" id="73380962"/>
<dbReference type="PANTHER" id="PTHR35519">
    <property type="entry name" value="MEMBRANE PROTEINS"/>
    <property type="match status" value="1"/>
</dbReference>
<keyword evidence="1" id="KW-1133">Transmembrane helix</keyword>
<keyword evidence="1" id="KW-0812">Transmembrane</keyword>
<feature type="transmembrane region" description="Helical" evidence="1">
    <location>
        <begin position="105"/>
        <end position="127"/>
    </location>
</feature>
<protein>
    <submittedName>
        <fullName evidence="2">Uncharacterized protein</fullName>
    </submittedName>
</protein>
<dbReference type="AlphaFoldDB" id="A0AAI9SVV8"/>